<feature type="compositionally biased region" description="Gly residues" evidence="2">
    <location>
        <begin position="153"/>
        <end position="170"/>
    </location>
</feature>
<dbReference type="OrthoDB" id="339151at2759"/>
<proteinExistence type="predicted"/>
<evidence type="ECO:0000259" key="3">
    <source>
        <dbReference type="PROSITE" id="PS50102"/>
    </source>
</evidence>
<evidence type="ECO:0000256" key="1">
    <source>
        <dbReference type="PROSITE-ProRule" id="PRU00176"/>
    </source>
</evidence>
<dbReference type="EMBL" id="JAAMPC010000003">
    <property type="protein sequence ID" value="KAG2321075.1"/>
    <property type="molecule type" value="Genomic_DNA"/>
</dbReference>
<keyword evidence="1" id="KW-0694">RNA-binding</keyword>
<reference evidence="4 5" key="1">
    <citation type="submission" date="2020-02" db="EMBL/GenBank/DDBJ databases">
        <authorList>
            <person name="Ma Q."/>
            <person name="Huang Y."/>
            <person name="Song X."/>
            <person name="Pei D."/>
        </authorList>
    </citation>
    <scope>NUCLEOTIDE SEQUENCE [LARGE SCALE GENOMIC DNA]</scope>
    <source>
        <strain evidence="4">Sxm20200214</strain>
        <tissue evidence="4">Leaf</tissue>
    </source>
</reference>
<feature type="region of interest" description="Disordered" evidence="2">
    <location>
        <begin position="224"/>
        <end position="248"/>
    </location>
</feature>
<protein>
    <recommendedName>
        <fullName evidence="3">RRM domain-containing protein</fullName>
    </recommendedName>
</protein>
<gene>
    <name evidence="4" type="ORF">Bca52824_014288</name>
</gene>
<dbReference type="InterPro" id="IPR035979">
    <property type="entry name" value="RBD_domain_sf"/>
</dbReference>
<dbReference type="GO" id="GO:1990904">
    <property type="term" value="C:ribonucleoprotein complex"/>
    <property type="evidence" value="ECO:0007669"/>
    <property type="project" value="TreeGrafter"/>
</dbReference>
<dbReference type="Pfam" id="PF00076">
    <property type="entry name" value="RRM_1"/>
    <property type="match status" value="1"/>
</dbReference>
<accession>A0A8X7W2M8</accession>
<dbReference type="InterPro" id="IPR012677">
    <property type="entry name" value="Nucleotide-bd_a/b_plait_sf"/>
</dbReference>
<dbReference type="Proteomes" id="UP000886595">
    <property type="component" value="Unassembled WGS sequence"/>
</dbReference>
<dbReference type="GO" id="GO:0003729">
    <property type="term" value="F:mRNA binding"/>
    <property type="evidence" value="ECO:0007669"/>
    <property type="project" value="TreeGrafter"/>
</dbReference>
<dbReference type="InterPro" id="IPR000504">
    <property type="entry name" value="RRM_dom"/>
</dbReference>
<dbReference type="PROSITE" id="PS50102">
    <property type="entry name" value="RRM"/>
    <property type="match status" value="1"/>
</dbReference>
<dbReference type="PANTHER" id="PTHR10693:SF20">
    <property type="entry name" value="AT27578P"/>
    <property type="match status" value="1"/>
</dbReference>
<comment type="caution">
    <text evidence="4">The sequence shown here is derived from an EMBL/GenBank/DDBJ whole genome shotgun (WGS) entry which is preliminary data.</text>
</comment>
<evidence type="ECO:0000313" key="5">
    <source>
        <dbReference type="Proteomes" id="UP000886595"/>
    </source>
</evidence>
<dbReference type="InterPro" id="IPR039539">
    <property type="entry name" value="Ras_GTPase_bind_prot"/>
</dbReference>
<evidence type="ECO:0000256" key="2">
    <source>
        <dbReference type="SAM" id="MobiDB-lite"/>
    </source>
</evidence>
<dbReference type="PANTHER" id="PTHR10693">
    <property type="entry name" value="RAS GTPASE-ACTIVATING PROTEIN-BINDING PROTEIN"/>
    <property type="match status" value="1"/>
</dbReference>
<feature type="compositionally biased region" description="Low complexity" evidence="2">
    <location>
        <begin position="139"/>
        <end position="152"/>
    </location>
</feature>
<organism evidence="4 5">
    <name type="scientific">Brassica carinata</name>
    <name type="common">Ethiopian mustard</name>
    <name type="synonym">Abyssinian cabbage</name>
    <dbReference type="NCBI Taxonomy" id="52824"/>
    <lineage>
        <taxon>Eukaryota</taxon>
        <taxon>Viridiplantae</taxon>
        <taxon>Streptophyta</taxon>
        <taxon>Embryophyta</taxon>
        <taxon>Tracheophyta</taxon>
        <taxon>Spermatophyta</taxon>
        <taxon>Magnoliopsida</taxon>
        <taxon>eudicotyledons</taxon>
        <taxon>Gunneridae</taxon>
        <taxon>Pentapetalae</taxon>
        <taxon>rosids</taxon>
        <taxon>malvids</taxon>
        <taxon>Brassicales</taxon>
        <taxon>Brassicaceae</taxon>
        <taxon>Brassiceae</taxon>
        <taxon>Brassica</taxon>
    </lineage>
</organism>
<dbReference type="SMART" id="SM00360">
    <property type="entry name" value="RRM"/>
    <property type="match status" value="1"/>
</dbReference>
<sequence length="248" mass="27450">MLRSLFLDFRNSSRSSIYLKGLPLDATPALLNVFQKFGVIRTNGIQVRSQKGFCFGFVEFESTCSMQSALEASPIILSGQKVVIEEKRSTARGKWLSTLKKRNETLMNLRDLFIIRGRVGSFGGGRGRNDFNGYGGNRGNNNRGGYANRANNDGGGFPRRGRRGSGGGIDANGATKPVDAPRVKEGNSYLQTTLMRALHRPTVESSGVWWRSYRKINFRTGFWIGNRSGPDTNNGRRRGSKEAREDSG</sequence>
<feature type="region of interest" description="Disordered" evidence="2">
    <location>
        <begin position="133"/>
        <end position="181"/>
    </location>
</feature>
<dbReference type="GO" id="GO:0005829">
    <property type="term" value="C:cytosol"/>
    <property type="evidence" value="ECO:0007669"/>
    <property type="project" value="TreeGrafter"/>
</dbReference>
<dbReference type="AlphaFoldDB" id="A0A8X7W2M8"/>
<dbReference type="Gene3D" id="3.30.70.330">
    <property type="match status" value="1"/>
</dbReference>
<keyword evidence="5" id="KW-1185">Reference proteome</keyword>
<dbReference type="SUPFAM" id="SSF54928">
    <property type="entry name" value="RNA-binding domain, RBD"/>
    <property type="match status" value="1"/>
</dbReference>
<evidence type="ECO:0000313" key="4">
    <source>
        <dbReference type="EMBL" id="KAG2321075.1"/>
    </source>
</evidence>
<dbReference type="CDD" id="cd00590">
    <property type="entry name" value="RRM_SF"/>
    <property type="match status" value="1"/>
</dbReference>
<feature type="domain" description="RRM" evidence="3">
    <location>
        <begin position="15"/>
        <end position="89"/>
    </location>
</feature>
<name>A0A8X7W2M8_BRACI</name>